<gene>
    <name evidence="1" type="ORF">PV940_02790</name>
</gene>
<dbReference type="EMBL" id="JARKHV010000002">
    <property type="protein sequence ID" value="MDF4185960.1"/>
    <property type="molecule type" value="Genomic_DNA"/>
</dbReference>
<dbReference type="AlphaFoldDB" id="A0AAW6PZ62"/>
<accession>A0AAW6PZ62</accession>
<protein>
    <recommendedName>
        <fullName evidence="3">Phage protein</fullName>
    </recommendedName>
</protein>
<reference evidence="1" key="1">
    <citation type="submission" date="2023-02" db="EMBL/GenBank/DDBJ databases">
        <title>Draft Whole-Genome Sequences of competitive exclusion Lactobacillus salivarius strains for Poultry.</title>
        <authorList>
            <person name="Ma L.M."/>
            <person name="Lopez-Guerra N."/>
            <person name="Zhang G."/>
        </authorList>
    </citation>
    <scope>NUCLEOTIDE SEQUENCE</scope>
    <source>
        <strain evidence="1">Salm-9</strain>
    </source>
</reference>
<evidence type="ECO:0000313" key="2">
    <source>
        <dbReference type="Proteomes" id="UP001213566"/>
    </source>
</evidence>
<evidence type="ECO:0000313" key="1">
    <source>
        <dbReference type="EMBL" id="MDF4185960.1"/>
    </source>
</evidence>
<dbReference type="RefSeq" id="WP_235719744.1">
    <property type="nucleotide sequence ID" value="NZ_JARKHV010000002.1"/>
</dbReference>
<name>A0AAW6PZ62_9LACO</name>
<dbReference type="Proteomes" id="UP001213566">
    <property type="component" value="Unassembled WGS sequence"/>
</dbReference>
<organism evidence="1 2">
    <name type="scientific">Ligilactobacillus salivarius</name>
    <dbReference type="NCBI Taxonomy" id="1624"/>
    <lineage>
        <taxon>Bacteria</taxon>
        <taxon>Bacillati</taxon>
        <taxon>Bacillota</taxon>
        <taxon>Bacilli</taxon>
        <taxon>Lactobacillales</taxon>
        <taxon>Lactobacillaceae</taxon>
        <taxon>Ligilactobacillus</taxon>
    </lineage>
</organism>
<sequence>MELFSYAYLGIKNRKEFYAMTLSEYNLKSEAYQLQQVKRVEELHLQAFLNQAVQATKGSIKNPTPMFTTFKSFFDTEKVIDDVRSQFERDYKPRSKTSQDTAIKQTIAQRIREFNQMKKGGD</sequence>
<evidence type="ECO:0008006" key="3">
    <source>
        <dbReference type="Google" id="ProtNLM"/>
    </source>
</evidence>
<proteinExistence type="predicted"/>
<comment type="caution">
    <text evidence="1">The sequence shown here is derived from an EMBL/GenBank/DDBJ whole genome shotgun (WGS) entry which is preliminary data.</text>
</comment>